<comment type="caution">
    <text evidence="2">The sequence shown here is derived from an EMBL/GenBank/DDBJ whole genome shotgun (WGS) entry which is preliminary data.</text>
</comment>
<name>A0ABN0SYW4_9PSEU</name>
<dbReference type="EMBL" id="BAAABU010000001">
    <property type="protein sequence ID" value="GAA0207011.1"/>
    <property type="molecule type" value="Genomic_DNA"/>
</dbReference>
<dbReference type="Proteomes" id="UP001500416">
    <property type="component" value="Unassembled WGS sequence"/>
</dbReference>
<feature type="compositionally biased region" description="Polar residues" evidence="1">
    <location>
        <begin position="53"/>
        <end position="63"/>
    </location>
</feature>
<keyword evidence="3" id="KW-1185">Reference proteome</keyword>
<proteinExistence type="predicted"/>
<protein>
    <submittedName>
        <fullName evidence="2">Uncharacterized protein</fullName>
    </submittedName>
</protein>
<gene>
    <name evidence="2" type="ORF">GCM10010492_00520</name>
</gene>
<evidence type="ECO:0000313" key="3">
    <source>
        <dbReference type="Proteomes" id="UP001500416"/>
    </source>
</evidence>
<organism evidence="2 3">
    <name type="scientific">Saccharothrix mutabilis subsp. mutabilis</name>
    <dbReference type="NCBI Taxonomy" id="66855"/>
    <lineage>
        <taxon>Bacteria</taxon>
        <taxon>Bacillati</taxon>
        <taxon>Actinomycetota</taxon>
        <taxon>Actinomycetes</taxon>
        <taxon>Pseudonocardiales</taxon>
        <taxon>Pseudonocardiaceae</taxon>
        <taxon>Saccharothrix</taxon>
    </lineage>
</organism>
<evidence type="ECO:0000313" key="2">
    <source>
        <dbReference type="EMBL" id="GAA0207011.1"/>
    </source>
</evidence>
<feature type="compositionally biased region" description="Basic and acidic residues" evidence="1">
    <location>
        <begin position="39"/>
        <end position="50"/>
    </location>
</feature>
<evidence type="ECO:0000256" key="1">
    <source>
        <dbReference type="SAM" id="MobiDB-lite"/>
    </source>
</evidence>
<reference evidence="2 3" key="1">
    <citation type="journal article" date="2019" name="Int. J. Syst. Evol. Microbiol.">
        <title>The Global Catalogue of Microorganisms (GCM) 10K type strain sequencing project: providing services to taxonomists for standard genome sequencing and annotation.</title>
        <authorList>
            <consortium name="The Broad Institute Genomics Platform"/>
            <consortium name="The Broad Institute Genome Sequencing Center for Infectious Disease"/>
            <person name="Wu L."/>
            <person name="Ma J."/>
        </authorList>
    </citation>
    <scope>NUCLEOTIDE SEQUENCE [LARGE SCALE GENOMIC DNA]</scope>
    <source>
        <strain evidence="2 3">JCM 3380</strain>
    </source>
</reference>
<sequence length="115" mass="12185">MIGGDVLGALPGFGECGSPHAHVSSTRVRAVTYVARKTDGTIRTNPHRDGLGTQRNAVERSQTAPGLVLQPAATIPPDTRRAPVARATRLFAVTWPERSIGRPFARGGTFPGSEK</sequence>
<accession>A0ABN0SYW4</accession>
<feature type="region of interest" description="Disordered" evidence="1">
    <location>
        <begin position="39"/>
        <end position="63"/>
    </location>
</feature>